<evidence type="ECO:0000313" key="10">
    <source>
        <dbReference type="Proteomes" id="UP000324222"/>
    </source>
</evidence>
<dbReference type="GO" id="GO:0010976">
    <property type="term" value="P:positive regulation of neuron projection development"/>
    <property type="evidence" value="ECO:0007669"/>
    <property type="project" value="TreeGrafter"/>
</dbReference>
<dbReference type="GO" id="GO:0051015">
    <property type="term" value="F:actin filament binding"/>
    <property type="evidence" value="ECO:0007669"/>
    <property type="project" value="TreeGrafter"/>
</dbReference>
<dbReference type="GO" id="GO:0051016">
    <property type="term" value="P:barbed-end actin filament capping"/>
    <property type="evidence" value="ECO:0007669"/>
    <property type="project" value="TreeGrafter"/>
</dbReference>
<evidence type="ECO:0000256" key="3">
    <source>
        <dbReference type="ARBA" id="ARBA00022490"/>
    </source>
</evidence>
<evidence type="ECO:0000256" key="1">
    <source>
        <dbReference type="ARBA" id="ARBA00004245"/>
    </source>
</evidence>
<name>A0A5B7CRC1_PORTR</name>
<dbReference type="InterPro" id="IPR028458">
    <property type="entry name" value="Twinfilin"/>
</dbReference>
<evidence type="ECO:0000256" key="2">
    <source>
        <dbReference type="ARBA" id="ARBA00009557"/>
    </source>
</evidence>
<protein>
    <submittedName>
        <fullName evidence="9">Twinfilin-1</fullName>
    </submittedName>
</protein>
<dbReference type="EMBL" id="VSRR010000212">
    <property type="protein sequence ID" value="MPC12357.1"/>
    <property type="molecule type" value="Genomic_DNA"/>
</dbReference>
<reference evidence="9 10" key="1">
    <citation type="submission" date="2019-05" db="EMBL/GenBank/DDBJ databases">
        <title>Another draft genome of Portunus trituberculatus and its Hox gene families provides insights of decapod evolution.</title>
        <authorList>
            <person name="Jeong J.-H."/>
            <person name="Song I."/>
            <person name="Kim S."/>
            <person name="Choi T."/>
            <person name="Kim D."/>
            <person name="Ryu S."/>
            <person name="Kim W."/>
        </authorList>
    </citation>
    <scope>NUCLEOTIDE SEQUENCE [LARGE SCALE GENOMIC DNA]</scope>
    <source>
        <tissue evidence="9">Muscle</tissue>
    </source>
</reference>
<dbReference type="Pfam" id="PF00241">
    <property type="entry name" value="Cofilin_ADF"/>
    <property type="match status" value="2"/>
</dbReference>
<evidence type="ECO:0000313" key="9">
    <source>
        <dbReference type="EMBL" id="MPC12357.1"/>
    </source>
</evidence>
<dbReference type="PANTHER" id="PTHR13759">
    <property type="entry name" value="TWINFILIN"/>
    <property type="match status" value="1"/>
</dbReference>
<keyword evidence="6" id="KW-0206">Cytoskeleton</keyword>
<dbReference type="SMART" id="SM00102">
    <property type="entry name" value="ADF"/>
    <property type="match status" value="1"/>
</dbReference>
<dbReference type="GO" id="GO:0003785">
    <property type="term" value="F:actin monomer binding"/>
    <property type="evidence" value="ECO:0007669"/>
    <property type="project" value="TreeGrafter"/>
</dbReference>
<accession>A0A5B7CRC1</accession>
<dbReference type="Gene3D" id="3.40.20.10">
    <property type="entry name" value="Severin"/>
    <property type="match status" value="2"/>
</dbReference>
<evidence type="ECO:0000256" key="7">
    <source>
        <dbReference type="ARBA" id="ARBA00038532"/>
    </source>
</evidence>
<evidence type="ECO:0000256" key="4">
    <source>
        <dbReference type="ARBA" id="ARBA00022737"/>
    </source>
</evidence>
<dbReference type="GO" id="GO:0030016">
    <property type="term" value="C:myofibril"/>
    <property type="evidence" value="ECO:0007669"/>
    <property type="project" value="TreeGrafter"/>
</dbReference>
<keyword evidence="4" id="KW-0677">Repeat</keyword>
<dbReference type="OrthoDB" id="10006997at2759"/>
<dbReference type="AlphaFoldDB" id="A0A5B7CRC1"/>
<keyword evidence="5" id="KW-0009">Actin-binding</keyword>
<dbReference type="PANTHER" id="PTHR13759:SF1">
    <property type="entry name" value="TWINFILIN"/>
    <property type="match status" value="1"/>
</dbReference>
<evidence type="ECO:0000259" key="8">
    <source>
        <dbReference type="PROSITE" id="PS51263"/>
    </source>
</evidence>
<dbReference type="CDD" id="cd11285">
    <property type="entry name" value="ADF_Twf-N_like"/>
    <property type="match status" value="1"/>
</dbReference>
<keyword evidence="10" id="KW-1185">Reference proteome</keyword>
<dbReference type="InterPro" id="IPR029006">
    <property type="entry name" value="ADF-H/Gelsolin-like_dom_sf"/>
</dbReference>
<comment type="subcellular location">
    <subcellularLocation>
        <location evidence="1">Cytoplasm</location>
        <location evidence="1">Cytoskeleton</location>
    </subcellularLocation>
</comment>
<proteinExistence type="inferred from homology"/>
<comment type="subunit">
    <text evidence="7">Interacts with G-actin; ADP-actin form.</text>
</comment>
<comment type="similarity">
    <text evidence="2">Belongs to the actin-binding proteins ADF family. Twinfilin subfamily.</text>
</comment>
<organism evidence="9 10">
    <name type="scientific">Portunus trituberculatus</name>
    <name type="common">Swimming crab</name>
    <name type="synonym">Neptunus trituberculatus</name>
    <dbReference type="NCBI Taxonomy" id="210409"/>
    <lineage>
        <taxon>Eukaryota</taxon>
        <taxon>Metazoa</taxon>
        <taxon>Ecdysozoa</taxon>
        <taxon>Arthropoda</taxon>
        <taxon>Crustacea</taxon>
        <taxon>Multicrustacea</taxon>
        <taxon>Malacostraca</taxon>
        <taxon>Eumalacostraca</taxon>
        <taxon>Eucarida</taxon>
        <taxon>Decapoda</taxon>
        <taxon>Pleocyemata</taxon>
        <taxon>Brachyura</taxon>
        <taxon>Eubrachyura</taxon>
        <taxon>Portunoidea</taxon>
        <taxon>Portunidae</taxon>
        <taxon>Portuninae</taxon>
        <taxon>Portunus</taxon>
    </lineage>
</organism>
<dbReference type="GO" id="GO:0030042">
    <property type="term" value="P:actin filament depolymerization"/>
    <property type="evidence" value="ECO:0007669"/>
    <property type="project" value="TreeGrafter"/>
</dbReference>
<sequence>MSTPESMAREGSCKRQFRESTQVRHPACTLFHVAFRTAASPHPQVPLHSAGGTEGTDVRCWDFISTRRARRQLVWKEPREMGMRAEALSLGTWKPPHKSWEEDYDPVVLPMLKPKQPSYILYRQVNHQLDSQAHGGYEWVLISWSPDDSPVRQKMLYASTKATLKKEFGAAQIKDEIFGTVQDDVSLDGLHRHRKSASAPVPLTAREEEINEIKKQEVGVDISVDTKHQTMAGISFPLVPNALQAIKNFTTGNLQYVQLKIDMSAEEIQLESTAESLVVSGLPSRVPDSAARYHLYRFDHNYEGDFYHSVCEYLDIAFCKWILRTDTDYLYLH</sequence>
<evidence type="ECO:0000256" key="6">
    <source>
        <dbReference type="ARBA" id="ARBA00023212"/>
    </source>
</evidence>
<keyword evidence="3" id="KW-0963">Cytoplasm</keyword>
<dbReference type="InterPro" id="IPR002108">
    <property type="entry name" value="ADF-H"/>
</dbReference>
<dbReference type="PROSITE" id="PS51263">
    <property type="entry name" value="ADF_H"/>
    <property type="match status" value="2"/>
</dbReference>
<dbReference type="GO" id="GO:0010591">
    <property type="term" value="P:regulation of lamellipodium assembly"/>
    <property type="evidence" value="ECO:0007669"/>
    <property type="project" value="TreeGrafter"/>
</dbReference>
<evidence type="ECO:0000256" key="5">
    <source>
        <dbReference type="ARBA" id="ARBA00023203"/>
    </source>
</evidence>
<feature type="domain" description="ADF-H" evidence="8">
    <location>
        <begin position="231"/>
        <end position="333"/>
    </location>
</feature>
<dbReference type="GO" id="GO:0005884">
    <property type="term" value="C:actin filament"/>
    <property type="evidence" value="ECO:0007669"/>
    <property type="project" value="TreeGrafter"/>
</dbReference>
<feature type="domain" description="ADF-H" evidence="8">
    <location>
        <begin position="55"/>
        <end position="195"/>
    </location>
</feature>
<dbReference type="Proteomes" id="UP000324222">
    <property type="component" value="Unassembled WGS sequence"/>
</dbReference>
<gene>
    <name evidence="9" type="primary">Twf1</name>
    <name evidence="9" type="ORF">E2C01_005046</name>
</gene>
<dbReference type="FunFam" id="3.40.20.10:FF:000042">
    <property type="entry name" value="Actin depolymerizing protein"/>
    <property type="match status" value="1"/>
</dbReference>
<dbReference type="SUPFAM" id="SSF55753">
    <property type="entry name" value="Actin depolymerizing proteins"/>
    <property type="match status" value="2"/>
</dbReference>
<comment type="caution">
    <text evidence="9">The sequence shown here is derived from an EMBL/GenBank/DDBJ whole genome shotgun (WGS) entry which is preliminary data.</text>
</comment>